<dbReference type="PANTHER" id="PTHR46056:SF12">
    <property type="entry name" value="LONG-CHAIN-ALCOHOL OXIDASE"/>
    <property type="match status" value="1"/>
</dbReference>
<comment type="catalytic activity">
    <reaction evidence="1">
        <text>a long-chain primary fatty alcohol + O2 = a long-chain fatty aldehyde + H2O2</text>
        <dbReference type="Rhea" id="RHEA:22756"/>
        <dbReference type="ChEBI" id="CHEBI:15379"/>
        <dbReference type="ChEBI" id="CHEBI:16240"/>
        <dbReference type="ChEBI" id="CHEBI:17176"/>
        <dbReference type="ChEBI" id="CHEBI:77396"/>
        <dbReference type="EC" id="1.1.3.20"/>
    </reaction>
</comment>
<gene>
    <name evidence="14" type="ORF">CARN1_0154</name>
</gene>
<evidence type="ECO:0000256" key="5">
    <source>
        <dbReference type="ARBA" id="ARBA00013125"/>
    </source>
</evidence>
<feature type="domain" description="Glucose-methanol-choline oxidoreductase N-terminal" evidence="12">
    <location>
        <begin position="79"/>
        <end position="295"/>
    </location>
</feature>
<keyword evidence="6" id="KW-0285">Flavoprotein</keyword>
<evidence type="ECO:0000259" key="13">
    <source>
        <dbReference type="Pfam" id="PF05199"/>
    </source>
</evidence>
<keyword evidence="9" id="KW-1133">Transmembrane helix</keyword>
<keyword evidence="11" id="KW-0472">Membrane</keyword>
<comment type="subcellular location">
    <subcellularLocation>
        <location evidence="3">Membrane</location>
    </subcellularLocation>
</comment>
<dbReference type="Gene3D" id="3.50.50.60">
    <property type="entry name" value="FAD/NAD(P)-binding domain"/>
    <property type="match status" value="2"/>
</dbReference>
<evidence type="ECO:0000256" key="7">
    <source>
        <dbReference type="ARBA" id="ARBA00022692"/>
    </source>
</evidence>
<evidence type="ECO:0000256" key="1">
    <source>
        <dbReference type="ARBA" id="ARBA00000920"/>
    </source>
</evidence>
<evidence type="ECO:0000256" key="10">
    <source>
        <dbReference type="ARBA" id="ARBA00023002"/>
    </source>
</evidence>
<proteinExistence type="inferred from homology"/>
<dbReference type="GO" id="GO:0016020">
    <property type="term" value="C:membrane"/>
    <property type="evidence" value="ECO:0007669"/>
    <property type="project" value="UniProtKB-SubCell"/>
</dbReference>
<evidence type="ECO:0000313" key="14">
    <source>
        <dbReference type="EMBL" id="CBH74979.1"/>
    </source>
</evidence>
<dbReference type="PANTHER" id="PTHR46056">
    <property type="entry name" value="LONG-CHAIN-ALCOHOL OXIDASE"/>
    <property type="match status" value="1"/>
</dbReference>
<dbReference type="PIRSF" id="PIRSF028937">
    <property type="entry name" value="Lg_Ch_AO"/>
    <property type="match status" value="1"/>
</dbReference>
<dbReference type="EC" id="1.1.3.20" evidence="5"/>
<comment type="function">
    <text evidence="2">Long-chain fatty alcohol oxidase involved in the omega-oxidation pathway of lipid degradation.</text>
</comment>
<protein>
    <recommendedName>
        <fullName evidence="5">long-chain-alcohol oxidase</fullName>
        <ecNumber evidence="5">1.1.3.20</ecNumber>
    </recommendedName>
</protein>
<dbReference type="InterPro" id="IPR036188">
    <property type="entry name" value="FAD/NAD-bd_sf"/>
</dbReference>
<comment type="similarity">
    <text evidence="4">Belongs to the GMC oxidoreductase family.</text>
</comment>
<evidence type="ECO:0000256" key="6">
    <source>
        <dbReference type="ARBA" id="ARBA00022630"/>
    </source>
</evidence>
<evidence type="ECO:0000256" key="9">
    <source>
        <dbReference type="ARBA" id="ARBA00022989"/>
    </source>
</evidence>
<dbReference type="GO" id="GO:0050660">
    <property type="term" value="F:flavin adenine dinucleotide binding"/>
    <property type="evidence" value="ECO:0007669"/>
    <property type="project" value="InterPro"/>
</dbReference>
<dbReference type="Pfam" id="PF00732">
    <property type="entry name" value="GMC_oxred_N"/>
    <property type="match status" value="1"/>
</dbReference>
<keyword evidence="7" id="KW-0812">Transmembrane</keyword>
<name>E6PEU3_9ZZZZ</name>
<dbReference type="Pfam" id="PF05199">
    <property type="entry name" value="GMC_oxred_C"/>
    <property type="match status" value="1"/>
</dbReference>
<evidence type="ECO:0000256" key="3">
    <source>
        <dbReference type="ARBA" id="ARBA00004370"/>
    </source>
</evidence>
<organism evidence="14">
    <name type="scientific">mine drainage metagenome</name>
    <dbReference type="NCBI Taxonomy" id="410659"/>
    <lineage>
        <taxon>unclassified sequences</taxon>
        <taxon>metagenomes</taxon>
        <taxon>ecological metagenomes</taxon>
    </lineage>
</organism>
<feature type="domain" description="Glucose-methanol-choline oxidoreductase C-terminal" evidence="13">
    <location>
        <begin position="393"/>
        <end position="514"/>
    </location>
</feature>
<dbReference type="InterPro" id="IPR000172">
    <property type="entry name" value="GMC_OxRdtase_N"/>
</dbReference>
<evidence type="ECO:0000256" key="8">
    <source>
        <dbReference type="ARBA" id="ARBA00022827"/>
    </source>
</evidence>
<accession>E6PEU3</accession>
<dbReference type="SUPFAM" id="SSF51905">
    <property type="entry name" value="FAD/NAD(P)-binding domain"/>
    <property type="match status" value="1"/>
</dbReference>
<reference evidence="14" key="1">
    <citation type="submission" date="2009-10" db="EMBL/GenBank/DDBJ databases">
        <title>Diversity of trophic interactions inside an arsenic-rich microbial ecosystem.</title>
        <authorList>
            <person name="Bertin P.N."/>
            <person name="Heinrich-Salmeron A."/>
            <person name="Pelletier E."/>
            <person name="Goulhen-Chollet F."/>
            <person name="Arsene-Ploetze F."/>
            <person name="Gallien S."/>
            <person name="Calteau A."/>
            <person name="Vallenet D."/>
            <person name="Casiot C."/>
            <person name="Chane-Woon-Ming B."/>
            <person name="Giloteaux L."/>
            <person name="Barakat M."/>
            <person name="Bonnefoy V."/>
            <person name="Bruneel O."/>
            <person name="Chandler M."/>
            <person name="Cleiss J."/>
            <person name="Duran R."/>
            <person name="Elbaz-Poulichet F."/>
            <person name="Fonknechten N."/>
            <person name="Lauga B."/>
            <person name="Mornico D."/>
            <person name="Ortet P."/>
            <person name="Schaeffer C."/>
            <person name="Siguier P."/>
            <person name="Alexander Thil Smith A."/>
            <person name="Van Dorsselaer A."/>
            <person name="Weissenbach J."/>
            <person name="Medigue C."/>
            <person name="Le Paslier D."/>
        </authorList>
    </citation>
    <scope>NUCLEOTIDE SEQUENCE</scope>
</reference>
<sequence length="562" mass="60521">MNPNPYASPEARRWKILDASTLQHDETIECDVAIIGTGAGGGTTAEILARSGLRVLMLEEGPLKTSSDFHMLEREAYPNLYQESAGRRTKDEGIIILQGRSVGGSTTVNWTSSFHTPPATLAYWRERFGLETFTSAALAPWFAMMERRLGIHRWERTPNDNNDVLRRGAARIGVPTKAIPRNVRGCYNLGYCGVGCPTNAKQSMLVTTIPAALAHGAQLVSRVRAERFVHKRGAVNELECSALDPAGLRPGPYTLRVRARAYVAAGGAINTPALLLRSELPDPHGRVGKRTFLHPTVISAATMPEEVVASSGAPQSIYSDHFLKTQPIDGPIGYKLEVPPLHPVLTSSTFTGLGEFAASQMHDFNHLQAIIALMRDGFNEESIGGTVGLHGDGTPILDYPISNYVWDGMRRALLTMAEIQFAAGARTVLPLHESAVPYGSWAEARAAIAQLPMEVLRTRVASAHVMGGSAMSKDEREGVVDQRGRSHALENLYVFDGSAFPTSLGANPQLSIYGMVARNASELAASLTGRPAARLADTDDGGRAMPNGRSALIAESVTPTVL</sequence>
<evidence type="ECO:0000256" key="4">
    <source>
        <dbReference type="ARBA" id="ARBA00010790"/>
    </source>
</evidence>
<comment type="caution">
    <text evidence="14">The sequence shown here is derived from an EMBL/GenBank/DDBJ whole genome shotgun (WGS) entry which is preliminary data.</text>
</comment>
<evidence type="ECO:0000256" key="2">
    <source>
        <dbReference type="ARBA" id="ARBA00003842"/>
    </source>
</evidence>
<dbReference type="EMBL" id="CABL01000005">
    <property type="protein sequence ID" value="CBH74979.1"/>
    <property type="molecule type" value="Genomic_DNA"/>
</dbReference>
<dbReference type="AlphaFoldDB" id="E6PEU3"/>
<evidence type="ECO:0000259" key="12">
    <source>
        <dbReference type="Pfam" id="PF00732"/>
    </source>
</evidence>
<keyword evidence="8" id="KW-0274">FAD</keyword>
<keyword evidence="10" id="KW-0560">Oxidoreductase</keyword>
<evidence type="ECO:0000256" key="11">
    <source>
        <dbReference type="ARBA" id="ARBA00023136"/>
    </source>
</evidence>
<dbReference type="InterPro" id="IPR007867">
    <property type="entry name" value="GMC_OxRtase_C"/>
</dbReference>
<dbReference type="GO" id="GO:0046577">
    <property type="term" value="F:long-chain-alcohol oxidase activity"/>
    <property type="evidence" value="ECO:0007669"/>
    <property type="project" value="UniProtKB-EC"/>
</dbReference>
<dbReference type="InterPro" id="IPR012400">
    <property type="entry name" value="Long_Oxdase"/>
</dbReference>